<dbReference type="EMBL" id="AP018448">
    <property type="protein sequence ID" value="BBC36521.1"/>
    <property type="molecule type" value="Genomic_DNA"/>
</dbReference>
<dbReference type="Proteomes" id="UP001321542">
    <property type="component" value="Chromosome"/>
</dbReference>
<name>A0ABM7FIM6_9ACTN</name>
<keyword evidence="2" id="KW-1185">Reference proteome</keyword>
<protein>
    <submittedName>
        <fullName evidence="1">Uncharacterized protein</fullName>
    </submittedName>
</protein>
<accession>A0ABM7FIM6</accession>
<evidence type="ECO:0000313" key="2">
    <source>
        <dbReference type="Proteomes" id="UP001321542"/>
    </source>
</evidence>
<evidence type="ECO:0000313" key="1">
    <source>
        <dbReference type="EMBL" id="BBC36521.1"/>
    </source>
</evidence>
<proteinExistence type="predicted"/>
<gene>
    <name evidence="1" type="ORF">SGFS_078150</name>
</gene>
<reference evidence="1 2" key="1">
    <citation type="journal article" date="2010" name="ChemBioChem">
        <title>Cloning and characterization of the biosynthetic gene cluster of 16-membered macrolide antibiotic FD-891: involvement of a dual functional cytochrome P450 monooxygenase catalyzing epoxidation and hydroxylation.</title>
        <authorList>
            <person name="Kudo F."/>
            <person name="Motegi A."/>
            <person name="Mizoue K."/>
            <person name="Eguchi T."/>
        </authorList>
    </citation>
    <scope>NUCLEOTIDE SEQUENCE [LARGE SCALE GENOMIC DNA]</scope>
    <source>
        <strain evidence="1 2">A-8890</strain>
    </source>
</reference>
<sequence length="103" mass="11619">MAFAPWPRSTACTLVARQVVLGCGCRNRASRTEHLFLDVDSGAWAVLWESGGRWLVRQSGPVRIWDAIEEQVGRWRVAGAPRLERFEITVASDRLSVTWPLAR</sequence>
<organism evidence="1 2">
    <name type="scientific">Streptomyces graminofaciens</name>
    <dbReference type="NCBI Taxonomy" id="68212"/>
    <lineage>
        <taxon>Bacteria</taxon>
        <taxon>Bacillati</taxon>
        <taxon>Actinomycetota</taxon>
        <taxon>Actinomycetes</taxon>
        <taxon>Kitasatosporales</taxon>
        <taxon>Streptomycetaceae</taxon>
        <taxon>Streptomyces</taxon>
    </lineage>
</organism>
<reference evidence="1 2" key="2">
    <citation type="journal article" date="2023" name="ChemBioChem">
        <title>Acyltransferase Domain Exchange between Two Independent Type I Polyketide Synthases in the Same Producer Strain of Macrolide Antibiotics.</title>
        <authorList>
            <person name="Kudo F."/>
            <person name="Kishikawa K."/>
            <person name="Tsuboi K."/>
            <person name="Kido T."/>
            <person name="Usui T."/>
            <person name="Hashimoto J."/>
            <person name="Shin-Ya K."/>
            <person name="Miyanaga A."/>
            <person name="Eguchi T."/>
        </authorList>
    </citation>
    <scope>NUCLEOTIDE SEQUENCE [LARGE SCALE GENOMIC DNA]</scope>
    <source>
        <strain evidence="1 2">A-8890</strain>
    </source>
</reference>